<dbReference type="Pfam" id="PF09990">
    <property type="entry name" value="DUF2231"/>
    <property type="match status" value="1"/>
</dbReference>
<organism evidence="3 4">
    <name type="scientific">Williamsia marianensis</name>
    <dbReference type="NCBI Taxonomy" id="85044"/>
    <lineage>
        <taxon>Bacteria</taxon>
        <taxon>Bacillati</taxon>
        <taxon>Actinomycetota</taxon>
        <taxon>Actinomycetes</taxon>
        <taxon>Mycobacteriales</taxon>
        <taxon>Nocardiaceae</taxon>
        <taxon>Williamsia</taxon>
    </lineage>
</organism>
<feature type="domain" description="DUF2231" evidence="2">
    <location>
        <begin position="7"/>
        <end position="151"/>
    </location>
</feature>
<evidence type="ECO:0000313" key="3">
    <source>
        <dbReference type="EMBL" id="MDV7136791.1"/>
    </source>
</evidence>
<feature type="transmembrane region" description="Helical" evidence="1">
    <location>
        <begin position="93"/>
        <end position="111"/>
    </location>
</feature>
<protein>
    <submittedName>
        <fullName evidence="3">DUF2231 domain-containing protein</fullName>
    </submittedName>
</protein>
<name>A0ABU4F1C8_WILMA</name>
<gene>
    <name evidence="3" type="ORF">R4198_24110</name>
</gene>
<feature type="transmembrane region" description="Helical" evidence="1">
    <location>
        <begin position="41"/>
        <end position="59"/>
    </location>
</feature>
<dbReference type="Proteomes" id="UP001185792">
    <property type="component" value="Unassembled WGS sequence"/>
</dbReference>
<accession>A0ABU4F1C8</accession>
<evidence type="ECO:0000313" key="4">
    <source>
        <dbReference type="Proteomes" id="UP001185792"/>
    </source>
</evidence>
<sequence>MFGEFGGLPVHVLVLHLAVVIVPVAALAGMSLLVPKFRAAMRWPFVVLAALATVTIFVTKQSGQQLESTIAQQLEGNVTGELVADHERLGNRLFIAVIVLLMLSLVAALVLPRIDHQVVGLAVAVVVAIACIGVTILAIQTGEAGAKAVWNPADSIDYSAH</sequence>
<proteinExistence type="predicted"/>
<keyword evidence="1" id="KW-0472">Membrane</keyword>
<dbReference type="InterPro" id="IPR019251">
    <property type="entry name" value="DUF2231_TM"/>
</dbReference>
<reference evidence="3 4" key="1">
    <citation type="submission" date="2023-10" db="EMBL/GenBank/DDBJ databases">
        <title>Development of a sustainable strategy for remediation of hydrocarbon-contaminated territories based on the waste exchange concept.</title>
        <authorList>
            <person name="Krivoruchko A."/>
        </authorList>
    </citation>
    <scope>NUCLEOTIDE SEQUENCE [LARGE SCALE GENOMIC DNA]</scope>
    <source>
        <strain evidence="3 4">IEGM 1236</strain>
    </source>
</reference>
<keyword evidence="1" id="KW-0812">Transmembrane</keyword>
<keyword evidence="4" id="KW-1185">Reference proteome</keyword>
<dbReference type="EMBL" id="JAWLUM010000005">
    <property type="protein sequence ID" value="MDV7136791.1"/>
    <property type="molecule type" value="Genomic_DNA"/>
</dbReference>
<dbReference type="RefSeq" id="WP_317714758.1">
    <property type="nucleotide sequence ID" value="NZ_JAWLUM010000005.1"/>
</dbReference>
<evidence type="ECO:0000259" key="2">
    <source>
        <dbReference type="Pfam" id="PF09990"/>
    </source>
</evidence>
<feature type="transmembrane region" description="Helical" evidence="1">
    <location>
        <begin position="118"/>
        <end position="139"/>
    </location>
</feature>
<keyword evidence="1" id="KW-1133">Transmembrane helix</keyword>
<feature type="transmembrane region" description="Helical" evidence="1">
    <location>
        <begin position="12"/>
        <end position="34"/>
    </location>
</feature>
<comment type="caution">
    <text evidence="3">The sequence shown here is derived from an EMBL/GenBank/DDBJ whole genome shotgun (WGS) entry which is preliminary data.</text>
</comment>
<evidence type="ECO:0000256" key="1">
    <source>
        <dbReference type="SAM" id="Phobius"/>
    </source>
</evidence>